<feature type="transmembrane region" description="Helical" evidence="2">
    <location>
        <begin position="94"/>
        <end position="116"/>
    </location>
</feature>
<keyword evidence="2" id="KW-0812">Transmembrane</keyword>
<reference evidence="3 4" key="1">
    <citation type="journal article" date="2023" name="BMC Biotechnol.">
        <title>Vitis rotundifolia cv Carlos genome sequencing.</title>
        <authorList>
            <person name="Huff M."/>
            <person name="Hulse-Kemp A."/>
            <person name="Scheffler B."/>
            <person name="Youngblood R."/>
            <person name="Simpson S."/>
            <person name="Babiker E."/>
            <person name="Staton M."/>
        </authorList>
    </citation>
    <scope>NUCLEOTIDE SEQUENCE [LARGE SCALE GENOMIC DNA]</scope>
    <source>
        <tissue evidence="3">Leaf</tissue>
    </source>
</reference>
<organism evidence="3 4">
    <name type="scientific">Vitis rotundifolia</name>
    <name type="common">Muscadine grape</name>
    <dbReference type="NCBI Taxonomy" id="103349"/>
    <lineage>
        <taxon>Eukaryota</taxon>
        <taxon>Viridiplantae</taxon>
        <taxon>Streptophyta</taxon>
        <taxon>Embryophyta</taxon>
        <taxon>Tracheophyta</taxon>
        <taxon>Spermatophyta</taxon>
        <taxon>Magnoliopsida</taxon>
        <taxon>eudicotyledons</taxon>
        <taxon>Gunneridae</taxon>
        <taxon>Pentapetalae</taxon>
        <taxon>rosids</taxon>
        <taxon>Vitales</taxon>
        <taxon>Vitaceae</taxon>
        <taxon>Viteae</taxon>
        <taxon>Vitis</taxon>
    </lineage>
</organism>
<name>A0AA38YZF0_VITRO</name>
<comment type="caution">
    <text evidence="3">The sequence shown here is derived from an EMBL/GenBank/DDBJ whole genome shotgun (WGS) entry which is preliminary data.</text>
</comment>
<protein>
    <submittedName>
        <fullName evidence="3">Uncharacterized protein</fullName>
    </submittedName>
</protein>
<dbReference type="PANTHER" id="PTHR34575:SF6">
    <property type="entry name" value="EXPRESSED PROTEIN"/>
    <property type="match status" value="1"/>
</dbReference>
<keyword evidence="2" id="KW-1133">Transmembrane helix</keyword>
<dbReference type="InterPro" id="IPR021855">
    <property type="entry name" value="PAM68-like"/>
</dbReference>
<keyword evidence="2" id="KW-0472">Membrane</keyword>
<dbReference type="Proteomes" id="UP001168098">
    <property type="component" value="Unassembled WGS sequence"/>
</dbReference>
<accession>A0AA38YZF0</accession>
<dbReference type="AlphaFoldDB" id="A0AA38YZF0"/>
<evidence type="ECO:0000313" key="3">
    <source>
        <dbReference type="EMBL" id="KAJ9679548.1"/>
    </source>
</evidence>
<dbReference type="EMBL" id="JARBHA010000016">
    <property type="protein sequence ID" value="KAJ9679548.1"/>
    <property type="molecule type" value="Genomic_DNA"/>
</dbReference>
<feature type="transmembrane region" description="Helical" evidence="2">
    <location>
        <begin position="128"/>
        <end position="151"/>
    </location>
</feature>
<gene>
    <name evidence="3" type="ORF">PVL29_021460</name>
</gene>
<proteinExistence type="predicted"/>
<keyword evidence="4" id="KW-1185">Reference proteome</keyword>
<evidence type="ECO:0000313" key="4">
    <source>
        <dbReference type="Proteomes" id="UP001168098"/>
    </source>
</evidence>
<sequence>MKTLVCLQQPNPHITKPSPWNPRAPTPISTKDLNLRPRTWKLHAEAKGFGVAPGTILEKKTAQKETVPRKNSGNGDDDDDDDERIPQVVFDRMIVRILFFVGAPMGIGVALLNLLGAVKDQHLWDVPVWLPFLTTFIAFGASALGIAYGTLSTSWDAEKKGSLLGLEEAQQNWVDVWKEEEDSKR</sequence>
<feature type="region of interest" description="Disordered" evidence="1">
    <location>
        <begin position="60"/>
        <end position="83"/>
    </location>
</feature>
<dbReference type="Pfam" id="PF11947">
    <property type="entry name" value="DUF3464"/>
    <property type="match status" value="1"/>
</dbReference>
<dbReference type="PANTHER" id="PTHR34575">
    <property type="entry name" value="PROTEIN PAM68, CHLOROPLASTIC"/>
    <property type="match status" value="1"/>
</dbReference>
<evidence type="ECO:0000256" key="2">
    <source>
        <dbReference type="SAM" id="Phobius"/>
    </source>
</evidence>
<evidence type="ECO:0000256" key="1">
    <source>
        <dbReference type="SAM" id="MobiDB-lite"/>
    </source>
</evidence>
<feature type="region of interest" description="Disordered" evidence="1">
    <location>
        <begin position="9"/>
        <end position="31"/>
    </location>
</feature>